<dbReference type="EMBL" id="JAAQHG020000007">
    <property type="protein sequence ID" value="KAL1588236.1"/>
    <property type="molecule type" value="Genomic_DNA"/>
</dbReference>
<dbReference type="InterPro" id="IPR036396">
    <property type="entry name" value="Cyt_P450_sf"/>
</dbReference>
<protein>
    <recommendedName>
        <fullName evidence="9">Cytochrome P450</fullName>
    </recommendedName>
</protein>
<dbReference type="PANTHER" id="PTHR24305">
    <property type="entry name" value="CYTOCHROME P450"/>
    <property type="match status" value="1"/>
</dbReference>
<evidence type="ECO:0000256" key="5">
    <source>
        <dbReference type="PIRSR" id="PIRSR602401-1"/>
    </source>
</evidence>
<dbReference type="Gene3D" id="1.10.630.10">
    <property type="entry name" value="Cytochrome P450"/>
    <property type="match status" value="1"/>
</dbReference>
<dbReference type="InterPro" id="IPR001128">
    <property type="entry name" value="Cyt_P450"/>
</dbReference>
<evidence type="ECO:0000256" key="3">
    <source>
        <dbReference type="ARBA" id="ARBA00022723"/>
    </source>
</evidence>
<keyword evidence="3 5" id="KW-0479">Metal-binding</keyword>
<reference evidence="7 8" key="1">
    <citation type="journal article" date="2020" name="Microbiol. Resour. Announc.">
        <title>Draft Genome Sequence of a Cladosporium Species Isolated from the Mesophotic Ascidian Didemnum maculosum.</title>
        <authorList>
            <person name="Gioti A."/>
            <person name="Siaperas R."/>
            <person name="Nikolaivits E."/>
            <person name="Le Goff G."/>
            <person name="Ouazzani J."/>
            <person name="Kotoulas G."/>
            <person name="Topakas E."/>
        </authorList>
    </citation>
    <scope>NUCLEOTIDE SEQUENCE [LARGE SCALE GENOMIC DNA]</scope>
    <source>
        <strain evidence="7 8">TM138-S3</strain>
    </source>
</reference>
<dbReference type="Proteomes" id="UP000803884">
    <property type="component" value="Unassembled WGS sequence"/>
</dbReference>
<dbReference type="GO" id="GO:0020037">
    <property type="term" value="F:heme binding"/>
    <property type="evidence" value="ECO:0007669"/>
    <property type="project" value="InterPro"/>
</dbReference>
<sequence>MISSTNCLLVAISVLLFAIVRAVTHYFLDANSLRRFPAPSVAGFTPLWAIWHNARGMRYLAVEDAHRRLGPIIRIGPNILSFSDPRAYKEIYGHGSSIIKDTFYDNLAGDTPSMADTSSRQLHSIKRKNVSSIFSAKNISTMEPKVAQVVETLLQAIDVKASGGRVSEADTYLVNSRSEFDLRPWMNMFSFDAFSSMLWSMPYGFLTVGSDLCKSMDVNGHVTSIHAMESFRTGVHFNTLCAQCSPATYGFLRWATRWMSRNQAADKFAGMARYGTMERLKNGPVSTDFFTFFPLKATEKRPVPMTIPEIVAECTSFLNAGNDTTQITLTNTMFQLASHPEKQQKLYSLLTDSLEKRQQPIAPFAELGKVPYLTACLDETLRVMPPVRFGLPRKTVGEGSVIQGHLIPGGVTVSASVQTMQLDDSLFRKASSWIPERWIPESNESSEEELRNLKEFVLPFTLGGRACIGRNLAYMEISICLAALIMAFEWKVTDEERRNFHHFERFNSSPVRLMVSAVPRQPFKV</sequence>
<dbReference type="GO" id="GO:0004497">
    <property type="term" value="F:monooxygenase activity"/>
    <property type="evidence" value="ECO:0007669"/>
    <property type="project" value="InterPro"/>
</dbReference>
<comment type="similarity">
    <text evidence="2">Belongs to the cytochrome P450 family.</text>
</comment>
<comment type="cofactor">
    <cofactor evidence="1 5">
        <name>heme</name>
        <dbReference type="ChEBI" id="CHEBI:30413"/>
    </cofactor>
</comment>
<keyword evidence="4 5" id="KW-0408">Iron</keyword>
<dbReference type="GeneID" id="96004195"/>
<feature type="chain" id="PRO_5044248333" description="Cytochrome P450" evidence="6">
    <location>
        <begin position="23"/>
        <end position="525"/>
    </location>
</feature>
<proteinExistence type="inferred from homology"/>
<dbReference type="AlphaFoldDB" id="A0AB34KWI1"/>
<dbReference type="GO" id="GO:0005506">
    <property type="term" value="F:iron ion binding"/>
    <property type="evidence" value="ECO:0007669"/>
    <property type="project" value="InterPro"/>
</dbReference>
<dbReference type="PRINTS" id="PR00463">
    <property type="entry name" value="EP450I"/>
</dbReference>
<evidence type="ECO:0000256" key="1">
    <source>
        <dbReference type="ARBA" id="ARBA00001971"/>
    </source>
</evidence>
<dbReference type="RefSeq" id="XP_069231341.1">
    <property type="nucleotide sequence ID" value="XM_069371357.1"/>
</dbReference>
<comment type="caution">
    <text evidence="7">The sequence shown here is derived from an EMBL/GenBank/DDBJ whole genome shotgun (WGS) entry which is preliminary data.</text>
</comment>
<keyword evidence="6" id="KW-0732">Signal</keyword>
<dbReference type="PANTHER" id="PTHR24305:SF232">
    <property type="entry name" value="P450, PUTATIVE (EUROFUNG)-RELATED"/>
    <property type="match status" value="1"/>
</dbReference>
<dbReference type="InterPro" id="IPR050121">
    <property type="entry name" value="Cytochrome_P450_monoxygenase"/>
</dbReference>
<dbReference type="SUPFAM" id="SSF48264">
    <property type="entry name" value="Cytochrome P450"/>
    <property type="match status" value="1"/>
</dbReference>
<evidence type="ECO:0000256" key="6">
    <source>
        <dbReference type="SAM" id="SignalP"/>
    </source>
</evidence>
<evidence type="ECO:0000256" key="4">
    <source>
        <dbReference type="ARBA" id="ARBA00023004"/>
    </source>
</evidence>
<evidence type="ECO:0000256" key="2">
    <source>
        <dbReference type="ARBA" id="ARBA00010617"/>
    </source>
</evidence>
<feature type="binding site" description="axial binding residue" evidence="5">
    <location>
        <position position="467"/>
    </location>
    <ligand>
        <name>heme</name>
        <dbReference type="ChEBI" id="CHEBI:30413"/>
    </ligand>
    <ligandPart>
        <name>Fe</name>
        <dbReference type="ChEBI" id="CHEBI:18248"/>
    </ligandPart>
</feature>
<feature type="signal peptide" evidence="6">
    <location>
        <begin position="1"/>
        <end position="22"/>
    </location>
</feature>
<evidence type="ECO:0008006" key="9">
    <source>
        <dbReference type="Google" id="ProtNLM"/>
    </source>
</evidence>
<gene>
    <name evidence="7" type="ORF">WHR41_02751</name>
</gene>
<name>A0AB34KWI1_9PEZI</name>
<organism evidence="7 8">
    <name type="scientific">Cladosporium halotolerans</name>
    <dbReference type="NCBI Taxonomy" id="1052096"/>
    <lineage>
        <taxon>Eukaryota</taxon>
        <taxon>Fungi</taxon>
        <taxon>Dikarya</taxon>
        <taxon>Ascomycota</taxon>
        <taxon>Pezizomycotina</taxon>
        <taxon>Dothideomycetes</taxon>
        <taxon>Dothideomycetidae</taxon>
        <taxon>Cladosporiales</taxon>
        <taxon>Cladosporiaceae</taxon>
        <taxon>Cladosporium</taxon>
    </lineage>
</organism>
<dbReference type="InterPro" id="IPR002401">
    <property type="entry name" value="Cyt_P450_E_grp-I"/>
</dbReference>
<dbReference type="GO" id="GO:0016705">
    <property type="term" value="F:oxidoreductase activity, acting on paired donors, with incorporation or reduction of molecular oxygen"/>
    <property type="evidence" value="ECO:0007669"/>
    <property type="project" value="InterPro"/>
</dbReference>
<dbReference type="Pfam" id="PF00067">
    <property type="entry name" value="p450"/>
    <property type="match status" value="1"/>
</dbReference>
<evidence type="ECO:0000313" key="8">
    <source>
        <dbReference type="Proteomes" id="UP000803884"/>
    </source>
</evidence>
<keyword evidence="5" id="KW-0349">Heme</keyword>
<accession>A0AB34KWI1</accession>
<evidence type="ECO:0000313" key="7">
    <source>
        <dbReference type="EMBL" id="KAL1588236.1"/>
    </source>
</evidence>
<keyword evidence="8" id="KW-1185">Reference proteome</keyword>
<dbReference type="PRINTS" id="PR00385">
    <property type="entry name" value="P450"/>
</dbReference>